<dbReference type="EMBL" id="JARAKH010006390">
    <property type="protein sequence ID" value="KAK8371961.1"/>
    <property type="molecule type" value="Genomic_DNA"/>
</dbReference>
<feature type="compositionally biased region" description="Basic and acidic residues" evidence="1">
    <location>
        <begin position="113"/>
        <end position="137"/>
    </location>
</feature>
<gene>
    <name evidence="2" type="ORF">O3P69_011980</name>
</gene>
<dbReference type="InterPro" id="IPR026971">
    <property type="entry name" value="CND1/NCAPD3"/>
</dbReference>
<dbReference type="GO" id="GO:0010032">
    <property type="term" value="P:meiotic chromosome condensation"/>
    <property type="evidence" value="ECO:0007669"/>
    <property type="project" value="TreeGrafter"/>
</dbReference>
<evidence type="ECO:0000313" key="2">
    <source>
        <dbReference type="EMBL" id="KAK8371961.1"/>
    </source>
</evidence>
<dbReference type="PANTHER" id="PTHR14222">
    <property type="entry name" value="CONDENSIN"/>
    <property type="match status" value="1"/>
</dbReference>
<reference evidence="2 3" key="1">
    <citation type="submission" date="2023-03" db="EMBL/GenBank/DDBJ databases">
        <title>High-quality genome of Scylla paramamosain provides insights in environmental adaptation.</title>
        <authorList>
            <person name="Zhang L."/>
        </authorList>
    </citation>
    <scope>NUCLEOTIDE SEQUENCE [LARGE SCALE GENOMIC DNA]</scope>
    <source>
        <strain evidence="2">LZ_2023a</strain>
        <tissue evidence="2">Muscle</tissue>
    </source>
</reference>
<dbReference type="Proteomes" id="UP001487740">
    <property type="component" value="Unassembled WGS sequence"/>
</dbReference>
<protein>
    <submittedName>
        <fullName evidence="2">Uncharacterized protein</fullName>
    </submittedName>
</protein>
<dbReference type="GO" id="GO:0000796">
    <property type="term" value="C:condensin complex"/>
    <property type="evidence" value="ECO:0007669"/>
    <property type="project" value="TreeGrafter"/>
</dbReference>
<organism evidence="2 3">
    <name type="scientific">Scylla paramamosain</name>
    <name type="common">Mud crab</name>
    <dbReference type="NCBI Taxonomy" id="85552"/>
    <lineage>
        <taxon>Eukaryota</taxon>
        <taxon>Metazoa</taxon>
        <taxon>Ecdysozoa</taxon>
        <taxon>Arthropoda</taxon>
        <taxon>Crustacea</taxon>
        <taxon>Multicrustacea</taxon>
        <taxon>Malacostraca</taxon>
        <taxon>Eumalacostraca</taxon>
        <taxon>Eucarida</taxon>
        <taxon>Decapoda</taxon>
        <taxon>Pleocyemata</taxon>
        <taxon>Brachyura</taxon>
        <taxon>Eubrachyura</taxon>
        <taxon>Portunoidea</taxon>
        <taxon>Portunidae</taxon>
        <taxon>Portuninae</taxon>
        <taxon>Scylla</taxon>
    </lineage>
</organism>
<dbReference type="GO" id="GO:0042393">
    <property type="term" value="F:histone binding"/>
    <property type="evidence" value="ECO:0007669"/>
    <property type="project" value="TreeGrafter"/>
</dbReference>
<sequence>MYLEFHIVISFLTYVVKQNVIENIVPILIAVKHKLEEQRSPLMKHLLLYLKELMKDYKNEVREILAGDKQLAKEIEFDLRRFDKEQWEEKNQLASEKSNAGELQLHSTSPTSHKHESDFSRLRKTSKDMQQDPIESSKDKAKVSHIMSHHHLLTFTLTLVYICSSNTYTCSCITFYICSSNTYIWCCNIFYICSCSP</sequence>
<dbReference type="GO" id="GO:0007076">
    <property type="term" value="P:mitotic chromosome condensation"/>
    <property type="evidence" value="ECO:0007669"/>
    <property type="project" value="InterPro"/>
</dbReference>
<feature type="region of interest" description="Disordered" evidence="1">
    <location>
        <begin position="94"/>
        <end position="137"/>
    </location>
</feature>
<dbReference type="GO" id="GO:0000779">
    <property type="term" value="C:condensed chromosome, centromeric region"/>
    <property type="evidence" value="ECO:0007669"/>
    <property type="project" value="TreeGrafter"/>
</dbReference>
<accession>A0AAW0SAR5</accession>
<name>A0AAW0SAR5_SCYPA</name>
<dbReference type="AlphaFoldDB" id="A0AAW0SAR5"/>
<proteinExistence type="predicted"/>
<comment type="caution">
    <text evidence="2">The sequence shown here is derived from an EMBL/GenBank/DDBJ whole genome shotgun (WGS) entry which is preliminary data.</text>
</comment>
<dbReference type="PANTHER" id="PTHR14222:SF1">
    <property type="entry name" value="CONDENSIN-2 COMPLEX SUBUNIT D3"/>
    <property type="match status" value="1"/>
</dbReference>
<keyword evidence="3" id="KW-1185">Reference proteome</keyword>
<evidence type="ECO:0000256" key="1">
    <source>
        <dbReference type="SAM" id="MobiDB-lite"/>
    </source>
</evidence>
<evidence type="ECO:0000313" key="3">
    <source>
        <dbReference type="Proteomes" id="UP001487740"/>
    </source>
</evidence>